<protein>
    <submittedName>
        <fullName evidence="1">30S ribosomal protein S30</fullName>
    </submittedName>
</protein>
<evidence type="ECO:0000313" key="2">
    <source>
        <dbReference type="Proteomes" id="UP000076715"/>
    </source>
</evidence>
<sequence>MKVTIQFVQMPTSEAMENYVHEKLDKFYKKYDWVIKSDVFFKKENDPKGKGKICDIELSLPGPKIHATSNEKSFELAFKETLGDVETQIKKRKGTMKPYL</sequence>
<dbReference type="RefSeq" id="WP_066316075.1">
    <property type="nucleotide sequence ID" value="NZ_CANLSS010000016.1"/>
</dbReference>
<evidence type="ECO:0000313" key="1">
    <source>
        <dbReference type="EMBL" id="KZS39964.1"/>
    </source>
</evidence>
<dbReference type="Proteomes" id="UP000076715">
    <property type="component" value="Unassembled WGS sequence"/>
</dbReference>
<organism evidence="1 2">
    <name type="scientific">Aquimarina aggregata</name>
    <dbReference type="NCBI Taxonomy" id="1642818"/>
    <lineage>
        <taxon>Bacteria</taxon>
        <taxon>Pseudomonadati</taxon>
        <taxon>Bacteroidota</taxon>
        <taxon>Flavobacteriia</taxon>
        <taxon>Flavobacteriales</taxon>
        <taxon>Flavobacteriaceae</taxon>
        <taxon>Aquimarina</taxon>
    </lineage>
</organism>
<dbReference type="AlphaFoldDB" id="A0A162CNV9"/>
<reference evidence="1 2" key="1">
    <citation type="submission" date="2016-01" db="EMBL/GenBank/DDBJ databases">
        <title>The draft genome sequence of Aquimarina sp. RZW4-3-2.</title>
        <authorList>
            <person name="Wang Y."/>
        </authorList>
    </citation>
    <scope>NUCLEOTIDE SEQUENCE [LARGE SCALE GENOMIC DNA]</scope>
    <source>
        <strain evidence="1 2">RZW4-3-2</strain>
    </source>
</reference>
<keyword evidence="1" id="KW-0687">Ribonucleoprotein</keyword>
<dbReference type="SUPFAM" id="SSF69754">
    <property type="entry name" value="Ribosome binding protein Y (YfiA homologue)"/>
    <property type="match status" value="1"/>
</dbReference>
<accession>A0A162CNV9</accession>
<keyword evidence="1" id="KW-0689">Ribosomal protein</keyword>
<dbReference type="Gene3D" id="3.30.160.100">
    <property type="entry name" value="Ribosome hibernation promotion factor-like"/>
    <property type="match status" value="1"/>
</dbReference>
<gene>
    <name evidence="1" type="ORF">AWE51_10005</name>
</gene>
<keyword evidence="2" id="KW-1185">Reference proteome</keyword>
<dbReference type="Pfam" id="PF02482">
    <property type="entry name" value="Ribosomal_S30AE"/>
    <property type="match status" value="1"/>
</dbReference>
<dbReference type="InterPro" id="IPR036567">
    <property type="entry name" value="RHF-like"/>
</dbReference>
<dbReference type="EMBL" id="LQRT01000024">
    <property type="protein sequence ID" value="KZS39964.1"/>
    <property type="molecule type" value="Genomic_DNA"/>
</dbReference>
<dbReference type="NCBIfam" id="TIGR00741">
    <property type="entry name" value="yfiA"/>
    <property type="match status" value="1"/>
</dbReference>
<name>A0A162CNV9_9FLAO</name>
<dbReference type="STRING" id="1642818.AWE51_10005"/>
<dbReference type="InterPro" id="IPR003489">
    <property type="entry name" value="RHF/RaiA"/>
</dbReference>
<dbReference type="GO" id="GO:0005840">
    <property type="term" value="C:ribosome"/>
    <property type="evidence" value="ECO:0007669"/>
    <property type="project" value="UniProtKB-KW"/>
</dbReference>
<dbReference type="OrthoDB" id="9808702at2"/>
<proteinExistence type="predicted"/>
<comment type="caution">
    <text evidence="1">The sequence shown here is derived from an EMBL/GenBank/DDBJ whole genome shotgun (WGS) entry which is preliminary data.</text>
</comment>